<dbReference type="Gene3D" id="2.60.40.420">
    <property type="entry name" value="Cupredoxins - blue copper proteins"/>
    <property type="match status" value="1"/>
</dbReference>
<evidence type="ECO:0000256" key="3">
    <source>
        <dbReference type="ARBA" id="ARBA00022723"/>
    </source>
</evidence>
<dbReference type="PROSITE" id="PS00196">
    <property type="entry name" value="COPPER_BLUE"/>
    <property type="match status" value="1"/>
</dbReference>
<gene>
    <name evidence="10" type="primary">OSJNBa0041M06.4</name>
</gene>
<feature type="region of interest" description="Disordered" evidence="6">
    <location>
        <begin position="1130"/>
        <end position="1176"/>
    </location>
</feature>
<feature type="compositionally biased region" description="Polar residues" evidence="6">
    <location>
        <begin position="1070"/>
        <end position="1079"/>
    </location>
</feature>
<evidence type="ECO:0000256" key="7">
    <source>
        <dbReference type="SAM" id="SignalP"/>
    </source>
</evidence>
<dbReference type="InterPro" id="IPR025452">
    <property type="entry name" value="DUF4218"/>
</dbReference>
<dbReference type="EMBL" id="AL663021">
    <property type="protein sequence ID" value="CAE04702.2"/>
    <property type="molecule type" value="Genomic_DNA"/>
</dbReference>
<feature type="region of interest" description="Disordered" evidence="6">
    <location>
        <begin position="1689"/>
        <end position="1722"/>
    </location>
</feature>
<dbReference type="InterPro" id="IPR003245">
    <property type="entry name" value="Phytocyanin_dom"/>
</dbReference>
<dbReference type="Pfam" id="PF02992">
    <property type="entry name" value="Transposase_21"/>
    <property type="match status" value="1"/>
</dbReference>
<feature type="region of interest" description="Disordered" evidence="6">
    <location>
        <begin position="1047"/>
        <end position="1094"/>
    </location>
</feature>
<dbReference type="Pfam" id="PF13960">
    <property type="entry name" value="DUF4218"/>
    <property type="match status" value="1"/>
</dbReference>
<evidence type="ECO:0000313" key="11">
    <source>
        <dbReference type="Proteomes" id="UP000000763"/>
    </source>
</evidence>
<feature type="compositionally biased region" description="Basic residues" evidence="6">
    <location>
        <begin position="1698"/>
        <end position="1715"/>
    </location>
</feature>
<dbReference type="Pfam" id="PF26133">
    <property type="entry name" value="DUF8039"/>
    <property type="match status" value="1"/>
</dbReference>
<evidence type="ECO:0000256" key="5">
    <source>
        <dbReference type="ARBA" id="ARBA00023008"/>
    </source>
</evidence>
<dbReference type="PROSITE" id="PS50600">
    <property type="entry name" value="ULP_PROTEASE"/>
    <property type="match status" value="1"/>
</dbReference>
<feature type="chain" id="PRO_5004287580" evidence="7">
    <location>
        <begin position="27"/>
        <end position="2153"/>
    </location>
</feature>
<evidence type="ECO:0000259" key="9">
    <source>
        <dbReference type="PROSITE" id="PS51485"/>
    </source>
</evidence>
<reference evidence="11" key="1">
    <citation type="journal article" date="2005" name="Nature">
        <title>The map-based sequence of the rice genome.</title>
        <authorList>
            <consortium name="International rice genome sequencing project (IRGSP)"/>
            <person name="Matsumoto T."/>
            <person name="Wu J."/>
            <person name="Kanamori H."/>
            <person name="Katayose Y."/>
            <person name="Fujisawa M."/>
            <person name="Namiki N."/>
            <person name="Mizuno H."/>
            <person name="Yamamoto K."/>
            <person name="Antonio B.A."/>
            <person name="Baba T."/>
            <person name="Sakata K."/>
            <person name="Nagamura Y."/>
            <person name="Aoki H."/>
            <person name="Arikawa K."/>
            <person name="Arita K."/>
            <person name="Bito T."/>
            <person name="Chiden Y."/>
            <person name="Fujitsuka N."/>
            <person name="Fukunaka R."/>
            <person name="Hamada M."/>
            <person name="Harada C."/>
            <person name="Hayashi A."/>
            <person name="Hijishita S."/>
            <person name="Honda M."/>
            <person name="Hosokawa S."/>
            <person name="Ichikawa Y."/>
            <person name="Idonuma A."/>
            <person name="Iijima M."/>
            <person name="Ikeda M."/>
            <person name="Ikeno M."/>
            <person name="Ito K."/>
            <person name="Ito S."/>
            <person name="Ito T."/>
            <person name="Ito Y."/>
            <person name="Ito Y."/>
            <person name="Iwabuchi A."/>
            <person name="Kamiya K."/>
            <person name="Karasawa W."/>
            <person name="Kurita K."/>
            <person name="Katagiri S."/>
            <person name="Kikuta A."/>
            <person name="Kobayashi H."/>
            <person name="Kobayashi N."/>
            <person name="Machita K."/>
            <person name="Maehara T."/>
            <person name="Masukawa M."/>
            <person name="Mizubayashi T."/>
            <person name="Mukai Y."/>
            <person name="Nagasaki H."/>
            <person name="Nagata Y."/>
            <person name="Naito S."/>
            <person name="Nakashima M."/>
            <person name="Nakama Y."/>
            <person name="Nakamichi Y."/>
            <person name="Nakamura M."/>
            <person name="Meguro A."/>
            <person name="Negishi M."/>
            <person name="Ohta I."/>
            <person name="Ohta T."/>
            <person name="Okamoto M."/>
            <person name="Ono N."/>
            <person name="Saji S."/>
            <person name="Sakaguchi M."/>
            <person name="Sakai K."/>
            <person name="Shibata M."/>
            <person name="Shimokawa T."/>
            <person name="Song J."/>
            <person name="Takazaki Y."/>
            <person name="Terasawa K."/>
            <person name="Tsugane M."/>
            <person name="Tsuji K."/>
            <person name="Ueda S."/>
            <person name="Waki K."/>
            <person name="Yamagata H."/>
            <person name="Yamamoto M."/>
            <person name="Yamamoto S."/>
            <person name="Yamane H."/>
            <person name="Yoshiki S."/>
            <person name="Yoshihara R."/>
            <person name="Yukawa K."/>
            <person name="Zhong H."/>
            <person name="Yano M."/>
            <person name="Yuan Q."/>
            <person name="Ouyang S."/>
            <person name="Liu J."/>
            <person name="Jones K.M."/>
            <person name="Gansberger K."/>
            <person name="Moffat K."/>
            <person name="Hill J."/>
            <person name="Bera J."/>
            <person name="Fadrosh D."/>
            <person name="Jin S."/>
            <person name="Johri S."/>
            <person name="Kim M."/>
            <person name="Overton L."/>
            <person name="Reardon M."/>
            <person name="Tsitrin T."/>
            <person name="Vuong H."/>
            <person name="Weaver B."/>
            <person name="Ciecko A."/>
            <person name="Tallon L."/>
            <person name="Jackson J."/>
            <person name="Pai G."/>
            <person name="Aken S.V."/>
            <person name="Utterback T."/>
            <person name="Reidmuller S."/>
            <person name="Feldblyum T."/>
            <person name="Hsiao J."/>
            <person name="Zismann V."/>
            <person name="Iobst S."/>
            <person name="de Vazeille A.R."/>
            <person name="Buell C.R."/>
            <person name="Ying K."/>
            <person name="Li Y."/>
            <person name="Lu T."/>
            <person name="Huang Y."/>
            <person name="Zhao Q."/>
            <person name="Feng Q."/>
            <person name="Zhang L."/>
            <person name="Zhu J."/>
            <person name="Weng Q."/>
            <person name="Mu J."/>
            <person name="Lu Y."/>
            <person name="Fan D."/>
            <person name="Liu Y."/>
            <person name="Guan J."/>
            <person name="Zhang Y."/>
            <person name="Yu S."/>
            <person name="Liu X."/>
            <person name="Zhang Y."/>
            <person name="Hong G."/>
            <person name="Han B."/>
            <person name="Choisne N."/>
            <person name="Demange N."/>
            <person name="Orjeda G."/>
            <person name="Samain S."/>
            <person name="Cattolico L."/>
            <person name="Pelletier E."/>
            <person name="Couloux A."/>
            <person name="Segurens B."/>
            <person name="Wincker P."/>
            <person name="D'Hont A."/>
            <person name="Scarpelli C."/>
            <person name="Weissenbach J."/>
            <person name="Salanoubat M."/>
            <person name="Quetier F."/>
            <person name="Yu Y."/>
            <person name="Kim H.R."/>
            <person name="Rambo T."/>
            <person name="Currie J."/>
            <person name="Collura K."/>
            <person name="Luo M."/>
            <person name="Yang T."/>
            <person name="Ammiraju J.S.S."/>
            <person name="Engler F."/>
            <person name="Soderlund C."/>
            <person name="Wing R.A."/>
            <person name="Palmer L.E."/>
            <person name="de la Bastide M."/>
            <person name="Spiegel L."/>
            <person name="Nascimento L."/>
            <person name="Zutavern T."/>
            <person name="O'Shaughnessy A."/>
            <person name="Dike S."/>
            <person name="Dedhia N."/>
            <person name="Preston R."/>
            <person name="Balija V."/>
            <person name="McCombie W.R."/>
            <person name="Chow T."/>
            <person name="Chen H."/>
            <person name="Chung M."/>
            <person name="Chen C."/>
            <person name="Shaw J."/>
            <person name="Wu H."/>
            <person name="Hsiao K."/>
            <person name="Chao Y."/>
            <person name="Chu M."/>
            <person name="Cheng C."/>
            <person name="Hour A."/>
            <person name="Lee P."/>
            <person name="Lin S."/>
            <person name="Lin Y."/>
            <person name="Liou J."/>
            <person name="Liu S."/>
            <person name="Hsing Y."/>
            <person name="Raghuvanshi S."/>
            <person name="Mohanty A."/>
            <person name="Bharti A.K."/>
            <person name="Gaur A."/>
            <person name="Gupta V."/>
            <person name="Kumar D."/>
            <person name="Ravi V."/>
            <person name="Vij S."/>
            <person name="Kapur A."/>
            <person name="Khurana P."/>
            <person name="Khurana P."/>
            <person name="Khurana J.P."/>
            <person name="Tyagi A.K."/>
            <person name="Gaikwad K."/>
            <person name="Singh A."/>
            <person name="Dalal V."/>
            <person name="Srivastava S."/>
            <person name="Dixit A."/>
            <person name="Pal A.K."/>
            <person name="Ghazi I.A."/>
            <person name="Yadav M."/>
            <person name="Pandit A."/>
            <person name="Bhargava A."/>
            <person name="Sureshbabu K."/>
            <person name="Batra K."/>
            <person name="Sharma T.R."/>
            <person name="Mohapatra T."/>
            <person name="Singh N.K."/>
            <person name="Messing J."/>
            <person name="Nelson A.B."/>
            <person name="Fuks G."/>
            <person name="Kavchok S."/>
            <person name="Keizer G."/>
            <person name="Linton E."/>
            <person name="Llaca V."/>
            <person name="Song R."/>
            <person name="Tanyolac B."/>
            <person name="Young S."/>
            <person name="Ho-Il K."/>
            <person name="Hahn J.H."/>
            <person name="Sangsakoo G."/>
            <person name="Vanavichit A."/>
            <person name="de Mattos Luiz.A.T."/>
            <person name="Zimmer P.D."/>
            <person name="Malone G."/>
            <person name="Dellagostin O."/>
            <person name="de Oliveira A.C."/>
            <person name="Bevan M."/>
            <person name="Bancroft I."/>
            <person name="Minx P."/>
            <person name="Cordum H."/>
            <person name="Wilson R."/>
            <person name="Cheng Z."/>
            <person name="Jin W."/>
            <person name="Jiang J."/>
            <person name="Leong S.A."/>
            <person name="Iwama H."/>
            <person name="Gojobori T."/>
            <person name="Itoh T."/>
            <person name="Niimura Y."/>
            <person name="Fujii Y."/>
            <person name="Habara T."/>
            <person name="Sakai H."/>
            <person name="Sato Y."/>
            <person name="Wilson G."/>
            <person name="Kumar K."/>
            <person name="McCouch S."/>
            <person name="Juretic N."/>
            <person name="Hoen D."/>
            <person name="Wright S."/>
            <person name="Bruskiewich R."/>
            <person name="Bureau T."/>
            <person name="Miyao A."/>
            <person name="Hirochika H."/>
            <person name="Nishikawa T."/>
            <person name="Kadowaki K."/>
            <person name="Sugiura M."/>
            <person name="Burr B."/>
            <person name="Sasaki T."/>
        </authorList>
    </citation>
    <scope>NUCLEOTIDE SEQUENCE [LARGE SCALE GENOMIC DNA]</scope>
    <source>
        <strain evidence="11">cv. Nipponbare</strain>
    </source>
</reference>
<dbReference type="Proteomes" id="UP000000763">
    <property type="component" value="Chromosome 4"/>
</dbReference>
<name>Q7F9N9_ORYSJ</name>
<organism evidence="10 11">
    <name type="scientific">Oryza sativa subsp. japonica</name>
    <name type="common">Rice</name>
    <dbReference type="NCBI Taxonomy" id="39947"/>
    <lineage>
        <taxon>Eukaryota</taxon>
        <taxon>Viridiplantae</taxon>
        <taxon>Streptophyta</taxon>
        <taxon>Embryophyta</taxon>
        <taxon>Tracheophyta</taxon>
        <taxon>Spermatophyta</taxon>
        <taxon>Magnoliopsida</taxon>
        <taxon>Liliopsida</taxon>
        <taxon>Poales</taxon>
        <taxon>Poaceae</taxon>
        <taxon>BOP clade</taxon>
        <taxon>Oryzoideae</taxon>
        <taxon>Oryzeae</taxon>
        <taxon>Oryzinae</taxon>
        <taxon>Oryza</taxon>
        <taxon>Oryza sativa</taxon>
    </lineage>
</organism>
<dbReference type="InterPro" id="IPR004242">
    <property type="entry name" value="Transposase_21"/>
</dbReference>
<evidence type="ECO:0000259" key="8">
    <source>
        <dbReference type="PROSITE" id="PS50600"/>
    </source>
</evidence>
<dbReference type="Gene3D" id="3.40.395.10">
    <property type="entry name" value="Adenoviral Proteinase, Chain A"/>
    <property type="match status" value="1"/>
</dbReference>
<dbReference type="InterPro" id="IPR038765">
    <property type="entry name" value="Papain-like_cys_pep_sf"/>
</dbReference>
<evidence type="ECO:0000256" key="2">
    <source>
        <dbReference type="ARBA" id="ARBA00022670"/>
    </source>
</evidence>
<proteinExistence type="inferred from homology"/>
<dbReference type="GO" id="GO:0008234">
    <property type="term" value="F:cysteine-type peptidase activity"/>
    <property type="evidence" value="ECO:0007669"/>
    <property type="project" value="InterPro"/>
</dbReference>
<feature type="domain" description="Ubiquitin-like protease family profile" evidence="8">
    <location>
        <begin position="1849"/>
        <end position="2032"/>
    </location>
</feature>
<dbReference type="Pfam" id="PF02902">
    <property type="entry name" value="Peptidase_C48"/>
    <property type="match status" value="1"/>
</dbReference>
<dbReference type="SUPFAM" id="SSF54001">
    <property type="entry name" value="Cysteine proteinases"/>
    <property type="match status" value="1"/>
</dbReference>
<feature type="compositionally biased region" description="Basic and acidic residues" evidence="6">
    <location>
        <begin position="1130"/>
        <end position="1146"/>
    </location>
</feature>
<protein>
    <submittedName>
        <fullName evidence="10">OSJNBa0041M06.4 protein</fullName>
    </submittedName>
</protein>
<keyword evidence="3" id="KW-0479">Metal-binding</keyword>
<dbReference type="GO" id="GO:0006508">
    <property type="term" value="P:proteolysis"/>
    <property type="evidence" value="ECO:0007669"/>
    <property type="project" value="UniProtKB-KW"/>
</dbReference>
<comment type="similarity">
    <text evidence="1">Belongs to the peptidase C48 family.</text>
</comment>
<keyword evidence="5" id="KW-0186">Copper</keyword>
<dbReference type="GO" id="GO:0009055">
    <property type="term" value="F:electron transfer activity"/>
    <property type="evidence" value="ECO:0007669"/>
    <property type="project" value="InterPro"/>
</dbReference>
<accession>Q7F9N9</accession>
<sequence length="2153" mass="245942">MGRSLCASSFVAVGLVVLVCSAAAAAAETYVVGDSKGWGFSVAWIGNGCTLTGGPKFIDGVHYFLRVAEANRQRGFICCPCNKCKNQKEYSASRTIHFHLFESGFMPSYNCWTSHGEQGVEMEEDEEEDDNIPDFAQYVGFEGNQTGEEEIAADGNDVADDLGQMLQDAREDCESEKEAHKLDKMLEDHRTSLYSGCEQGHKKLDTTLELLQWKAKNGVSDKAFGDLLKLVKNILPGGNKLPETTYEAKKIVCPLGLEVHKIHTCPNDCILYRGEEYENLEACPVCKALRYKIRRDDPGEVDGNKGNARMLRWHAEERQQDGMLRHPADVSQWRNIDRKFKEFGKDARNIRFGLSTDGMNPFGEMSSGHSTWPVTMCIYNLPPWLCMKRKYIMMPIIIQGSKQPGNDIDVYLRPLVEDLKQLWKKESVPVWDEDKQEEFNLRALLFVTINDWPALSNLSGQSNKGYKACTHCMDETESTYLKHCRKVVYMGHRRFLAANHPVRKKGKHFEHKADHRTKPKHRSGKTVFAMVKDLKVVFGKGPGSQHIESEDGHAAMWKKNSIFWELPYWEFLDVRHAIDVMHLTKNLCVNLLGFLGVYGKSKDTLEARIDLKHMEQRGDLHPEPKEKGSHYLSPASYTLSKAEKESMFECLESIKVPSGYSTNIKRIISMKEKKFTNLKSHDCHVLMTQLLPVVIRGILPDNVRATITKLCAFMNAISQKVIDPDRLEALQNEVVQCLVSFELIFSPSFFNIMTHLLCHFVKEIRILGPMYLHNMFPFERYMGVLKKYVRNRARPEASIAKGYGTEEVIEFCVEFIEDLRPIGVPESRHEGRLRGKGTLGRKAITTVDNNLFRKAHFTVLQYSSLVAPYIEEHLALVRARNIGKSDAWITRHHIDTFPAWLRQHLMGNESINQQLAFLARGPSGSIATFQGYEINGYTFYTRAQDMKSTNQKSVVRVDAMGHDGTTATYYGAIEDIWELDYGPLKVPLFRCQWVGYSDEHFVLTNDVTQVFFVKDMSSKGKKGRGPDEPKRQVVLPGKRKIVGVEDKTDEDYDQLDGQPPFTVTIDPSILLSNEDTPYSRSDHKEGTIMADRDEEQILYDTIAEGSSQYWNEEEGNEDPNQYLNEEGNVERDAEGNQQGHVERDVEGNQEEEASGSQPSVGQKRARGQRGAAKKLEGRHIITEVEEDGRPSAPAEAAKNYVRHSGWVVRDNVPVSTVYWRRTRARGDHESFVPDSEKEMLWTTMLETFTLPAGTEDKVKRWTLKKMAEQFQSFKGDLYQKYILKGQTPNFDTFPKLRDHWDEFVAYKTGEQGQAMMERNRENAAKKKYHHHLGSGGYSVAMPKWEQIEASLIERGIEPATANWPERSMFWYYAHGGTLNPADGSLVFGDQIREAARRLTDAVEASSQGTFRPDRDRDELTLALQTPEHPGRTRGKGVIPWKIGFKEDIHTYRSRMRSKRDTEAKIADLEFRVSSYELNMQEEVARKVDERMAAHRSHDPQPTIPPAMVSPSGNRSSCASTGQVGSQSMDAMQTQDESTCPVDDITQRTPCELHIPFKNLSIKVASGMAIPTDPSGTYHCRPIPAGYSKVEVELVEGAYEDLELDYPGGDGGTSSSLGDKRRLVHHLLRLRHLLLRILHRLLLMLRQHRLHLRLQHRLLLRILHRLLLVLLHLLPHKLLFWHLQSQGPPQLHRLPTQGQRRRRKLTPPRTRTRASKSRKEDSYRPSVRNFFRGMSASVKEAIKLSDYERTLKKASSGKSKPVPQLGEQPNQEIEPLVTGKEMTIEQFITDTGLTTDQLLGVAPIEKAEVKYMYELGKPLVKPELLQSLPTQMYKFHQLYMEMSTTGREMIGARIRDTDFLQGDDILWINFRGIYELYQLDALDVSIMSCWILMEIQRARRRRVFDTGFIDPRKVNVAMLDQYPQETEDNLVHLLKAQHYKTFILLPYNTEFHWVLLLFDLEACTVNVYDSMDKKESTFDKVFELIDRAWYRFRHLVRGKWRERLRRKFKFPCAKQKQGTNLCGYYVCEYCHCLADQIITTRELDFIRMRDNLTTHKEFIAAVQEQLMGFINEEILDPKVFNYQAGVHNVVAASAAEYRSCRVRNAADAAATAAGSAEVELKEGVNYFICGVPGHCAAGMKLRVVADEFPSADTK</sequence>
<reference evidence="11" key="2">
    <citation type="journal article" date="2008" name="Nucleic Acids Res.">
        <title>The rice annotation project database (RAP-DB): 2008 update.</title>
        <authorList>
            <consortium name="The rice annotation project (RAP)"/>
        </authorList>
    </citation>
    <scope>GENOME REANNOTATION</scope>
    <source>
        <strain evidence="11">cv. Nipponbare</strain>
    </source>
</reference>
<feature type="domain" description="Phytocyanin" evidence="9">
    <location>
        <begin position="2047"/>
        <end position="2146"/>
    </location>
</feature>
<feature type="region of interest" description="Disordered" evidence="6">
    <location>
        <begin position="1490"/>
        <end position="1540"/>
    </location>
</feature>
<dbReference type="GO" id="GO:0046872">
    <property type="term" value="F:metal ion binding"/>
    <property type="evidence" value="ECO:0007669"/>
    <property type="project" value="UniProtKB-KW"/>
</dbReference>
<feature type="compositionally biased region" description="Polar residues" evidence="6">
    <location>
        <begin position="1510"/>
        <end position="1537"/>
    </location>
</feature>
<keyword evidence="7" id="KW-0732">Signal</keyword>
<dbReference type="PROSITE" id="PS51485">
    <property type="entry name" value="PHYTOCYANIN"/>
    <property type="match status" value="1"/>
</dbReference>
<dbReference type="InterPro" id="IPR003653">
    <property type="entry name" value="Peptidase_C48_C"/>
</dbReference>
<keyword evidence="2" id="KW-0645">Protease</keyword>
<evidence type="ECO:0000256" key="6">
    <source>
        <dbReference type="SAM" id="MobiDB-lite"/>
    </source>
</evidence>
<dbReference type="InterPro" id="IPR028871">
    <property type="entry name" value="BlueCu_1_BS"/>
</dbReference>
<dbReference type="Pfam" id="PF02298">
    <property type="entry name" value="Cu_bind_like"/>
    <property type="match status" value="1"/>
</dbReference>
<dbReference type="PANTHER" id="PTHR33018">
    <property type="entry name" value="OS10G0338966 PROTEIN-RELATED"/>
    <property type="match status" value="1"/>
</dbReference>
<dbReference type="InterPro" id="IPR058352">
    <property type="entry name" value="DUF8039"/>
</dbReference>
<dbReference type="InterPro" id="IPR029480">
    <property type="entry name" value="Transpos_assoc"/>
</dbReference>
<keyword evidence="4" id="KW-0378">Hydrolase</keyword>
<dbReference type="Pfam" id="PF13963">
    <property type="entry name" value="Transpos_assoc"/>
    <property type="match status" value="1"/>
</dbReference>
<evidence type="ECO:0000256" key="4">
    <source>
        <dbReference type="ARBA" id="ARBA00022801"/>
    </source>
</evidence>
<feature type="signal peptide" evidence="7">
    <location>
        <begin position="1"/>
        <end position="26"/>
    </location>
</feature>
<evidence type="ECO:0000256" key="1">
    <source>
        <dbReference type="ARBA" id="ARBA00005234"/>
    </source>
</evidence>
<dbReference type="SUPFAM" id="SSF49503">
    <property type="entry name" value="Cupredoxins"/>
    <property type="match status" value="1"/>
</dbReference>
<dbReference type="PANTHER" id="PTHR33018:SF34">
    <property type="entry name" value="OS02G0472350 PROTEIN"/>
    <property type="match status" value="1"/>
</dbReference>
<dbReference type="InterPro" id="IPR008972">
    <property type="entry name" value="Cupredoxin"/>
</dbReference>
<evidence type="ECO:0000313" key="10">
    <source>
        <dbReference type="EMBL" id="CAE04702.2"/>
    </source>
</evidence>